<comment type="caution">
    <text evidence="5">The sequence shown here is derived from an EMBL/GenBank/DDBJ whole genome shotgun (WGS) entry which is preliminary data.</text>
</comment>
<sequence>MEENMESSTSPRSVRPSFAENIYGEEAKTRVQMGSQICESALAQRRSAYLPKLRELSNAGNVSMDQTHSKCEMGDISFVYADCDSFGNELSELYSYSESSEFAVNMELFQAYAEARKISPIWIFNEKDEMKAVFIDLIQRFESVNIDTRLEASRILLYLLQGAYADFEKPYAESVQALMDEARSHISYIDDTDFAEQICLIQSAANCYMAYECGIFRALCQLFMTEFSDVNVVDLNVSDRGHSSLSQYSSHRSMSSIDGESRSKKVYTLADNEILRVLLASMYHMVESIRRKEVLQKVIHVSDYSMARLENLQHNFLVELGEPLEGLSKPLFVFLLDVVPPFVRGSCPKYPIKKVLLLAWKIILATLGDLEALRTRKHELREAMGLSQIEDTVQVASTLKASNFSAEEGMDGRRLGGGIIAKRNRPSTVRAFKRQEGITSANLNTDELSDSKEDEPPTTPVEADGEVKKTEYFSKPVSAVMLQKNEEGEVEPKLLMDGPQDSLTNQRGGDQTPTASSPVPSCLPWSSKVRKADLETFIQTARQKFFGYKLLGDSETLFGLPQPVQQSVQAFKRHIYKSLGEIQIEEDVLLNKYPFSKKENIEDNPTERLYSGMLPNLSNYSLSLLKVLLAAIPSSKAKNDGALILSDVLIRSADATDMLSNSLNLDVSVNSANLLEEAVRTAIDINRHKEIVVKATTAIIINLLKFFRLNHVYQFENFSQQLVLSNCLPLVLKFLDQNMVRYLQSKNELTPLCYPKVVVHYVQNGNKWPELNADNVDDSRSENQCYFLWRNVFASVNLLRILNKLIKNKQSRTMMLVVFKSAPILRRCLKVRSGIFQLYTLKLLKMQARYLGRQWRKNNMEVISAVYMKVRHRLNDDWAFANETRCKTWDFQMEERELKLSIEKFNSRRYSHLYPELNYYNNENLTYDDFDPKEFEPVDNSIQNLLSAEFEFTPYFKRNYSKWLDEAVFAEPFNWDALLTETASIC</sequence>
<dbReference type="EMBL" id="CAJFDH010000005">
    <property type="protein sequence ID" value="CAD5222791.1"/>
    <property type="molecule type" value="Genomic_DNA"/>
</dbReference>
<dbReference type="SMART" id="SM01292">
    <property type="entry name" value="N1221"/>
    <property type="match status" value="1"/>
</dbReference>
<dbReference type="InterPro" id="IPR040185">
    <property type="entry name" value="Far11/STRP"/>
</dbReference>
<evidence type="ECO:0000256" key="1">
    <source>
        <dbReference type="ARBA" id="ARBA00007062"/>
    </source>
</evidence>
<dbReference type="AlphaFoldDB" id="A0A811L6N6"/>
<dbReference type="PANTHER" id="PTHR13239">
    <property type="entry name" value="PROTEIN REQUIRED FOR HYPHAL ANASTOMOSIS HAM-2"/>
    <property type="match status" value="1"/>
</dbReference>
<proteinExistence type="inferred from homology"/>
<protein>
    <submittedName>
        <fullName evidence="5">Uncharacterized protein</fullName>
    </submittedName>
</protein>
<evidence type="ECO:0000256" key="2">
    <source>
        <dbReference type="SAM" id="MobiDB-lite"/>
    </source>
</evidence>
<feature type="domain" description="Far11/STRP N-terminal" evidence="3">
    <location>
        <begin position="73"/>
        <end position="487"/>
    </location>
</feature>
<dbReference type="GO" id="GO:0007010">
    <property type="term" value="P:cytoskeleton organization"/>
    <property type="evidence" value="ECO:0007669"/>
    <property type="project" value="TreeGrafter"/>
</dbReference>
<evidence type="ECO:0000259" key="3">
    <source>
        <dbReference type="SMART" id="SM01292"/>
    </source>
</evidence>
<dbReference type="Proteomes" id="UP000614601">
    <property type="component" value="Unassembled WGS sequence"/>
</dbReference>
<dbReference type="Proteomes" id="UP000783686">
    <property type="component" value="Unassembled WGS sequence"/>
</dbReference>
<dbReference type="OrthoDB" id="18234at2759"/>
<feature type="domain" description="Far11/STRP C-terminal" evidence="4">
    <location>
        <begin position="561"/>
        <end position="960"/>
    </location>
</feature>
<name>A0A811L6N6_9BILA</name>
<dbReference type="PANTHER" id="PTHR13239:SF4">
    <property type="entry name" value="AT25231P"/>
    <property type="match status" value="1"/>
</dbReference>
<feature type="region of interest" description="Disordered" evidence="2">
    <location>
        <begin position="432"/>
        <end position="469"/>
    </location>
</feature>
<feature type="compositionally biased region" description="Polar residues" evidence="2">
    <location>
        <begin position="437"/>
        <end position="446"/>
    </location>
</feature>
<keyword evidence="6" id="KW-1185">Reference proteome</keyword>
<dbReference type="GO" id="GO:0005829">
    <property type="term" value="C:cytosol"/>
    <property type="evidence" value="ECO:0007669"/>
    <property type="project" value="TreeGrafter"/>
</dbReference>
<comment type="similarity">
    <text evidence="1">Belongs to the STRIP family.</text>
</comment>
<evidence type="ECO:0000313" key="5">
    <source>
        <dbReference type="EMBL" id="CAD5222791.1"/>
    </source>
</evidence>
<dbReference type="EMBL" id="CAJFCW020000005">
    <property type="protein sequence ID" value="CAG9116817.1"/>
    <property type="molecule type" value="Genomic_DNA"/>
</dbReference>
<dbReference type="InterPro" id="IPR021819">
    <property type="entry name" value="Far11/STRP_C"/>
</dbReference>
<feature type="compositionally biased region" description="Polar residues" evidence="2">
    <location>
        <begin position="501"/>
        <end position="519"/>
    </location>
</feature>
<reference evidence="5" key="1">
    <citation type="submission" date="2020-09" db="EMBL/GenBank/DDBJ databases">
        <authorList>
            <person name="Kikuchi T."/>
        </authorList>
    </citation>
    <scope>NUCLEOTIDE SEQUENCE</scope>
    <source>
        <strain evidence="5">SH1</strain>
    </source>
</reference>
<dbReference type="InterPro" id="IPR012486">
    <property type="entry name" value="Far11/STRP_N"/>
</dbReference>
<evidence type="ECO:0000259" key="4">
    <source>
        <dbReference type="SMART" id="SM01293"/>
    </source>
</evidence>
<organism evidence="5 6">
    <name type="scientific">Bursaphelenchus okinawaensis</name>
    <dbReference type="NCBI Taxonomy" id="465554"/>
    <lineage>
        <taxon>Eukaryota</taxon>
        <taxon>Metazoa</taxon>
        <taxon>Ecdysozoa</taxon>
        <taxon>Nematoda</taxon>
        <taxon>Chromadorea</taxon>
        <taxon>Rhabditida</taxon>
        <taxon>Tylenchina</taxon>
        <taxon>Tylenchomorpha</taxon>
        <taxon>Aphelenchoidea</taxon>
        <taxon>Aphelenchoididae</taxon>
        <taxon>Bursaphelenchus</taxon>
    </lineage>
</organism>
<gene>
    <name evidence="5" type="ORF">BOKJ2_LOCUS9820</name>
</gene>
<feature type="region of interest" description="Disordered" evidence="2">
    <location>
        <begin position="486"/>
        <end position="522"/>
    </location>
</feature>
<dbReference type="Pfam" id="PF07923">
    <property type="entry name" value="N1221"/>
    <property type="match status" value="1"/>
</dbReference>
<dbReference type="Pfam" id="PF11882">
    <property type="entry name" value="DUF3402"/>
    <property type="match status" value="2"/>
</dbReference>
<accession>A0A811L6N6</accession>
<dbReference type="SMART" id="SM01293">
    <property type="entry name" value="DUF3402"/>
    <property type="match status" value="1"/>
</dbReference>
<evidence type="ECO:0000313" key="6">
    <source>
        <dbReference type="Proteomes" id="UP000614601"/>
    </source>
</evidence>